<keyword evidence="1" id="KW-0732">Signal</keyword>
<dbReference type="Proteomes" id="UP000324222">
    <property type="component" value="Unassembled WGS sequence"/>
</dbReference>
<gene>
    <name evidence="2" type="ORF">E2C01_041471</name>
</gene>
<evidence type="ECO:0000313" key="3">
    <source>
        <dbReference type="Proteomes" id="UP000324222"/>
    </source>
</evidence>
<sequence>MKSVWRMMRVMVVVMVVVVVVVKGRESVAAVSPGIHPAHSRVLGAGCRRAAHFRLGRVGCEPMAAPACREGEYHKSGDTYRGSGKAPGPRRCLSLGQGGEGLGLTLSTPTGRCPLAEHKSRVVRQTAWGCGSGRCCAELGRGG</sequence>
<protein>
    <recommendedName>
        <fullName evidence="4">Secreted protein</fullName>
    </recommendedName>
</protein>
<dbReference type="EMBL" id="VSRR010007886">
    <property type="protein sequence ID" value="MPC47716.1"/>
    <property type="molecule type" value="Genomic_DNA"/>
</dbReference>
<reference evidence="2 3" key="1">
    <citation type="submission" date="2019-05" db="EMBL/GenBank/DDBJ databases">
        <title>Another draft genome of Portunus trituberculatus and its Hox gene families provides insights of decapod evolution.</title>
        <authorList>
            <person name="Jeong J.-H."/>
            <person name="Song I."/>
            <person name="Kim S."/>
            <person name="Choi T."/>
            <person name="Kim D."/>
            <person name="Ryu S."/>
            <person name="Kim W."/>
        </authorList>
    </citation>
    <scope>NUCLEOTIDE SEQUENCE [LARGE SCALE GENOMIC DNA]</scope>
    <source>
        <tissue evidence="2">Muscle</tissue>
    </source>
</reference>
<organism evidence="2 3">
    <name type="scientific">Portunus trituberculatus</name>
    <name type="common">Swimming crab</name>
    <name type="synonym">Neptunus trituberculatus</name>
    <dbReference type="NCBI Taxonomy" id="210409"/>
    <lineage>
        <taxon>Eukaryota</taxon>
        <taxon>Metazoa</taxon>
        <taxon>Ecdysozoa</taxon>
        <taxon>Arthropoda</taxon>
        <taxon>Crustacea</taxon>
        <taxon>Multicrustacea</taxon>
        <taxon>Malacostraca</taxon>
        <taxon>Eumalacostraca</taxon>
        <taxon>Eucarida</taxon>
        <taxon>Decapoda</taxon>
        <taxon>Pleocyemata</taxon>
        <taxon>Brachyura</taxon>
        <taxon>Eubrachyura</taxon>
        <taxon>Portunoidea</taxon>
        <taxon>Portunidae</taxon>
        <taxon>Portuninae</taxon>
        <taxon>Portunus</taxon>
    </lineage>
</organism>
<feature type="signal peptide" evidence="1">
    <location>
        <begin position="1"/>
        <end position="24"/>
    </location>
</feature>
<proteinExistence type="predicted"/>
<name>A0A5B7FQH6_PORTR</name>
<keyword evidence="3" id="KW-1185">Reference proteome</keyword>
<comment type="caution">
    <text evidence="2">The sequence shown here is derived from an EMBL/GenBank/DDBJ whole genome shotgun (WGS) entry which is preliminary data.</text>
</comment>
<evidence type="ECO:0000313" key="2">
    <source>
        <dbReference type="EMBL" id="MPC47716.1"/>
    </source>
</evidence>
<dbReference type="AlphaFoldDB" id="A0A5B7FQH6"/>
<evidence type="ECO:0008006" key="4">
    <source>
        <dbReference type="Google" id="ProtNLM"/>
    </source>
</evidence>
<feature type="chain" id="PRO_5022718560" description="Secreted protein" evidence="1">
    <location>
        <begin position="25"/>
        <end position="143"/>
    </location>
</feature>
<evidence type="ECO:0000256" key="1">
    <source>
        <dbReference type="SAM" id="SignalP"/>
    </source>
</evidence>
<accession>A0A5B7FQH6</accession>